<evidence type="ECO:0000313" key="3">
    <source>
        <dbReference type="Proteomes" id="UP001317259"/>
    </source>
</evidence>
<name>A0ABT0G6N1_9ACTN</name>
<dbReference type="EMBL" id="JAKRKC020000002">
    <property type="protein sequence ID" value="MCK2219751.1"/>
    <property type="molecule type" value="Genomic_DNA"/>
</dbReference>
<evidence type="ECO:0000313" key="2">
    <source>
        <dbReference type="EMBL" id="MCK2219751.1"/>
    </source>
</evidence>
<organism evidence="2 3">
    <name type="scientific">Actinomadura luzonensis</name>
    <dbReference type="NCBI Taxonomy" id="2805427"/>
    <lineage>
        <taxon>Bacteria</taxon>
        <taxon>Bacillati</taxon>
        <taxon>Actinomycetota</taxon>
        <taxon>Actinomycetes</taxon>
        <taxon>Streptosporangiales</taxon>
        <taxon>Thermomonosporaceae</taxon>
        <taxon>Actinomadura</taxon>
    </lineage>
</organism>
<gene>
    <name evidence="2" type="ORF">MF672_039040</name>
</gene>
<protein>
    <recommendedName>
        <fullName evidence="1">4Fe-4S ferredoxin-type domain-containing protein</fullName>
    </recommendedName>
</protein>
<reference evidence="2 3" key="1">
    <citation type="submission" date="2022-04" db="EMBL/GenBank/DDBJ databases">
        <title>Genome draft of Actinomadura sp. ATCC 31491.</title>
        <authorList>
            <person name="Shi X."/>
            <person name="Du Y."/>
        </authorList>
    </citation>
    <scope>NUCLEOTIDE SEQUENCE [LARGE SCALE GENOMIC DNA]</scope>
    <source>
        <strain evidence="2 3">ATCC 31491</strain>
    </source>
</reference>
<dbReference type="InterPro" id="IPR017896">
    <property type="entry name" value="4Fe4S_Fe-S-bd"/>
</dbReference>
<dbReference type="PROSITE" id="PS00197">
    <property type="entry name" value="2FE2S_FER_1"/>
    <property type="match status" value="1"/>
</dbReference>
<feature type="domain" description="4Fe-4S ferredoxin-type" evidence="1">
    <location>
        <begin position="136"/>
        <end position="167"/>
    </location>
</feature>
<dbReference type="InterPro" id="IPR006058">
    <property type="entry name" value="2Fe2S_fd_BS"/>
</dbReference>
<evidence type="ECO:0000259" key="1">
    <source>
        <dbReference type="PROSITE" id="PS51379"/>
    </source>
</evidence>
<comment type="caution">
    <text evidence="2">The sequence shown here is derived from an EMBL/GenBank/DDBJ whole genome shotgun (WGS) entry which is preliminary data.</text>
</comment>
<accession>A0ABT0G6N1</accession>
<dbReference type="Proteomes" id="UP001317259">
    <property type="component" value="Unassembled WGS sequence"/>
</dbReference>
<dbReference type="RefSeq" id="WP_242375274.1">
    <property type="nucleotide sequence ID" value="NZ_JAKRKC020000002.1"/>
</dbReference>
<proteinExistence type="predicted"/>
<sequence length="170" mass="18145">MTYESRAYDNEHGDPVVVLVVTGTHDVSRIVNLLAGNRMALCEHMGVSEQILRQVRRHNGGRAALKLLAAHGGPDLTQTEIARVTAQEYHASRDNVTGQVELTIGGPEGTVVIDLGEDGDEILLGLLDIGQDDPDEEPLIDPDCRDGKCGSCVGGPCEHDCHQAGSEAAR</sequence>
<dbReference type="PROSITE" id="PS51379">
    <property type="entry name" value="4FE4S_FER_2"/>
    <property type="match status" value="1"/>
</dbReference>
<keyword evidence="3" id="KW-1185">Reference proteome</keyword>